<accession>A0A1B1YRK0</accession>
<dbReference type="STRING" id="1810504.PG2T_03870"/>
<evidence type="ECO:0000256" key="5">
    <source>
        <dbReference type="ARBA" id="ARBA00023004"/>
    </source>
</evidence>
<dbReference type="RefSeq" id="WP_068802911.1">
    <property type="nucleotide sequence ID" value="NZ_CP014671.1"/>
</dbReference>
<gene>
    <name evidence="11" type="ORF">PG2T_03870</name>
</gene>
<dbReference type="SMART" id="SM00987">
    <property type="entry name" value="UreE_C"/>
    <property type="match status" value="1"/>
</dbReference>
<dbReference type="PANTHER" id="PTHR33693">
    <property type="entry name" value="TYPE-5 URACIL-DNA GLYCOSYLASE"/>
    <property type="match status" value="1"/>
</dbReference>
<keyword evidence="2" id="KW-0479">Metal-binding</keyword>
<evidence type="ECO:0000256" key="2">
    <source>
        <dbReference type="ARBA" id="ARBA00022723"/>
    </source>
</evidence>
<evidence type="ECO:0000256" key="9">
    <source>
        <dbReference type="ARBA" id="ARBA00023887"/>
    </source>
</evidence>
<dbReference type="Pfam" id="PF03167">
    <property type="entry name" value="UDG"/>
    <property type="match status" value="1"/>
</dbReference>
<protein>
    <recommendedName>
        <fullName evidence="9">Type-5 uracil-DNA glycosylase</fullName>
    </recommendedName>
</protein>
<dbReference type="InParanoid" id="A0A1B1YRK0"/>
<name>A0A1B1YRK0_9GAMM</name>
<dbReference type="CDD" id="cd10031">
    <property type="entry name" value="UDG-F5_TTUDGB_like"/>
    <property type="match status" value="1"/>
</dbReference>
<keyword evidence="1" id="KW-0004">4Fe-4S</keyword>
<dbReference type="Gene3D" id="3.40.470.10">
    <property type="entry name" value="Uracil-DNA glycosylase-like domain"/>
    <property type="match status" value="1"/>
</dbReference>
<evidence type="ECO:0000256" key="6">
    <source>
        <dbReference type="ARBA" id="ARBA00023014"/>
    </source>
</evidence>
<keyword evidence="5" id="KW-0408">Iron</keyword>
<keyword evidence="3" id="KW-0227">DNA damage</keyword>
<dbReference type="GO" id="GO:0046872">
    <property type="term" value="F:metal ion binding"/>
    <property type="evidence" value="ECO:0007669"/>
    <property type="project" value="UniProtKB-KW"/>
</dbReference>
<evidence type="ECO:0000313" key="12">
    <source>
        <dbReference type="Proteomes" id="UP000092952"/>
    </source>
</evidence>
<evidence type="ECO:0000256" key="3">
    <source>
        <dbReference type="ARBA" id="ARBA00022763"/>
    </source>
</evidence>
<dbReference type="OrthoDB" id="5290748at2"/>
<dbReference type="KEGG" id="gbi:PG2T_03870"/>
<dbReference type="SMART" id="SM00986">
    <property type="entry name" value="UDG"/>
    <property type="match status" value="1"/>
</dbReference>
<dbReference type="InterPro" id="IPR036895">
    <property type="entry name" value="Uracil-DNA_glycosylase-like_sf"/>
</dbReference>
<evidence type="ECO:0000256" key="1">
    <source>
        <dbReference type="ARBA" id="ARBA00022485"/>
    </source>
</evidence>
<dbReference type="GO" id="GO:0033958">
    <property type="term" value="F:DNA-deoxyinosine glycosylase activity"/>
    <property type="evidence" value="ECO:0007669"/>
    <property type="project" value="InterPro"/>
</dbReference>
<organism evidence="11 12">
    <name type="scientific">Immundisolibacter cernigliae</name>
    <dbReference type="NCBI Taxonomy" id="1810504"/>
    <lineage>
        <taxon>Bacteria</taxon>
        <taxon>Pseudomonadati</taxon>
        <taxon>Pseudomonadota</taxon>
        <taxon>Gammaproteobacteria</taxon>
        <taxon>Immundisolibacterales</taxon>
        <taxon>Immundisolibacteraceae</taxon>
        <taxon>Immundisolibacter</taxon>
    </lineage>
</organism>
<dbReference type="Proteomes" id="UP000092952">
    <property type="component" value="Chromosome"/>
</dbReference>
<sequence length="215" mass="22804">MTATALHDPACRRCPRLADFLDGVRAQRADYFAAPVPGFGPPGGRLLIVGLAPGMHGANRTGRPFTGDYAGLLLYRGLHALGFASAPESLAAGDGLQLFDCRIANAVKCLPPANKPLPEEISTCNAFLRAELAQLPPGGVVLALGHIAHQAVLRALGEKPSRFRFAHSARHPLPGGRWLVDSYHTSRYNVQTGRIDAAMFTAALASARDLIEPAP</sequence>
<dbReference type="AlphaFoldDB" id="A0A1B1YRK0"/>
<evidence type="ECO:0000259" key="10">
    <source>
        <dbReference type="SMART" id="SM00986"/>
    </source>
</evidence>
<proteinExistence type="inferred from homology"/>
<evidence type="ECO:0000256" key="4">
    <source>
        <dbReference type="ARBA" id="ARBA00022801"/>
    </source>
</evidence>
<reference evidence="12" key="1">
    <citation type="submission" date="2016-03" db="EMBL/GenBank/DDBJ databases">
        <title>Complete genome sequence of Solimmundus cernigliae, representing a novel lineage of polycyclic aromatic hydrocarbon degraders within the Gammaproteobacteria.</title>
        <authorList>
            <person name="Singleton D.R."/>
            <person name="Dickey A.N."/>
            <person name="Scholl E.H."/>
            <person name="Wright F.A."/>
            <person name="Aitken M.D."/>
        </authorList>
    </citation>
    <scope>NUCLEOTIDE SEQUENCE [LARGE SCALE GENOMIC DNA]</scope>
    <source>
        <strain evidence="12">TR3.2</strain>
    </source>
</reference>
<evidence type="ECO:0000313" key="11">
    <source>
        <dbReference type="EMBL" id="ANX03414.1"/>
    </source>
</evidence>
<dbReference type="SUPFAM" id="SSF52141">
    <property type="entry name" value="Uracil-DNA glycosylase-like"/>
    <property type="match status" value="1"/>
</dbReference>
<dbReference type="PANTHER" id="PTHR33693:SF3">
    <property type="entry name" value="TYPE-5 URACIL-DNA GLYCOSYLASE"/>
    <property type="match status" value="1"/>
</dbReference>
<dbReference type="InterPro" id="IPR044147">
    <property type="entry name" value="UdgB-like"/>
</dbReference>
<evidence type="ECO:0000256" key="8">
    <source>
        <dbReference type="ARBA" id="ARBA00023779"/>
    </source>
</evidence>
<keyword evidence="7" id="KW-0234">DNA repair</keyword>
<dbReference type="InterPro" id="IPR005122">
    <property type="entry name" value="Uracil-DNA_glycosylase-like"/>
</dbReference>
<dbReference type="GO" id="GO:0004844">
    <property type="term" value="F:uracil DNA N-glycosylase activity"/>
    <property type="evidence" value="ECO:0007669"/>
    <property type="project" value="InterPro"/>
</dbReference>
<feature type="domain" description="Uracil-DNA glycosylase-like" evidence="10">
    <location>
        <begin position="37"/>
        <end position="204"/>
    </location>
</feature>
<dbReference type="EMBL" id="CP014671">
    <property type="protein sequence ID" value="ANX03414.1"/>
    <property type="molecule type" value="Genomic_DNA"/>
</dbReference>
<keyword evidence="4" id="KW-0378">Hydrolase</keyword>
<keyword evidence="12" id="KW-1185">Reference proteome</keyword>
<evidence type="ECO:0000256" key="7">
    <source>
        <dbReference type="ARBA" id="ARBA00023204"/>
    </source>
</evidence>
<keyword evidence="6" id="KW-0411">Iron-sulfur</keyword>
<dbReference type="InterPro" id="IPR051536">
    <property type="entry name" value="UDG_Type-4/5"/>
</dbReference>
<dbReference type="GO" id="GO:0051539">
    <property type="term" value="F:4 iron, 4 sulfur cluster binding"/>
    <property type="evidence" value="ECO:0007669"/>
    <property type="project" value="UniProtKB-KW"/>
</dbReference>
<dbReference type="GO" id="GO:0006284">
    <property type="term" value="P:base-excision repair"/>
    <property type="evidence" value="ECO:0007669"/>
    <property type="project" value="InterPro"/>
</dbReference>
<comment type="similarity">
    <text evidence="8">Belongs to the uracil-DNA glycosylase (UDG) superfamily. Type 5 (UDGb) family.</text>
</comment>